<protein>
    <submittedName>
        <fullName evidence="1">Uncharacterized protein</fullName>
    </submittedName>
</protein>
<evidence type="ECO:0000313" key="1">
    <source>
        <dbReference type="EMBL" id="PQJ69251.1"/>
    </source>
</evidence>
<dbReference type="OrthoDB" id="1202050at2"/>
<gene>
    <name evidence="1" type="ORF">BTO14_14610</name>
</gene>
<accession>A0A2P6C8J8</accession>
<comment type="caution">
    <text evidence="1">The sequence shown here is derived from an EMBL/GenBank/DDBJ whole genome shotgun (WGS) entry which is preliminary data.</text>
</comment>
<sequence>MNKKLTLLFSIIILLSCNGIKKERNIDGNWYSSSLIKLENGEIDYAEIFIKNDTVHICSEYVLMMFPRNIILEKDSLFFFSKMDSNFKGNILTQTKNSFELGIDNEHKRIYYKLENVKNLESLINEEITEKEFYFEFNERRINRYEKLGIKN</sequence>
<keyword evidence="2" id="KW-1185">Reference proteome</keyword>
<organism evidence="1 2">
    <name type="scientific">Polaribacter butkevichii</name>
    <dbReference type="NCBI Taxonomy" id="218490"/>
    <lineage>
        <taxon>Bacteria</taxon>
        <taxon>Pseudomonadati</taxon>
        <taxon>Bacteroidota</taxon>
        <taxon>Flavobacteriia</taxon>
        <taxon>Flavobacteriales</taxon>
        <taxon>Flavobacteriaceae</taxon>
    </lineage>
</organism>
<dbReference type="RefSeq" id="WP_105050182.1">
    <property type="nucleotide sequence ID" value="NZ_CP150661.1"/>
</dbReference>
<dbReference type="EMBL" id="MSCK01000002">
    <property type="protein sequence ID" value="PQJ69251.1"/>
    <property type="molecule type" value="Genomic_DNA"/>
</dbReference>
<name>A0A2P6C8J8_9FLAO</name>
<evidence type="ECO:0000313" key="2">
    <source>
        <dbReference type="Proteomes" id="UP000247345"/>
    </source>
</evidence>
<dbReference type="Proteomes" id="UP000247345">
    <property type="component" value="Unassembled WGS sequence"/>
</dbReference>
<reference evidence="1 2" key="1">
    <citation type="submission" date="2016-12" db="EMBL/GenBank/DDBJ databases">
        <title>Trade-off between light-utilization and light-protection in marine flavobacteria.</title>
        <authorList>
            <person name="Kumagai Y."/>
            <person name="Yoshizawa S."/>
            <person name="Kogure K."/>
            <person name="Iwasaki W."/>
        </authorList>
    </citation>
    <scope>NUCLEOTIDE SEQUENCE [LARGE SCALE GENOMIC DNA]</scope>
    <source>
        <strain evidence="1 2">KCTC 12100</strain>
    </source>
</reference>
<proteinExistence type="predicted"/>
<dbReference type="PROSITE" id="PS51257">
    <property type="entry name" value="PROKAR_LIPOPROTEIN"/>
    <property type="match status" value="1"/>
</dbReference>
<dbReference type="AlphaFoldDB" id="A0A2P6C8J8"/>